<dbReference type="FunFam" id="2.20.25.10:FF:000001">
    <property type="entry name" value="Probable Transcription elongation factor S-II"/>
    <property type="match status" value="1"/>
</dbReference>
<evidence type="ECO:0000256" key="2">
    <source>
        <dbReference type="ARBA" id="ARBA00022723"/>
    </source>
</evidence>
<dbReference type="GO" id="GO:0000977">
    <property type="term" value="F:RNA polymerase II transcription regulatory region sequence-specific DNA binding"/>
    <property type="evidence" value="ECO:0007669"/>
    <property type="project" value="TreeGrafter"/>
</dbReference>
<reference evidence="12 13" key="1">
    <citation type="journal article" date="2017" name="Mol. Ecol.">
        <title>Comparative and population genomic landscape of Phellinus noxius: A hypervariable fungus causing root rot in trees.</title>
        <authorList>
            <person name="Chung C.L."/>
            <person name="Lee T.J."/>
            <person name="Akiba M."/>
            <person name="Lee H.H."/>
            <person name="Kuo T.H."/>
            <person name="Liu D."/>
            <person name="Ke H.M."/>
            <person name="Yokoi T."/>
            <person name="Roa M.B."/>
            <person name="Lu M.J."/>
            <person name="Chang Y.Y."/>
            <person name="Ann P.J."/>
            <person name="Tsai J.N."/>
            <person name="Chen C.Y."/>
            <person name="Tzean S.S."/>
            <person name="Ota Y."/>
            <person name="Hattori T."/>
            <person name="Sahashi N."/>
            <person name="Liou R.F."/>
            <person name="Kikuchi T."/>
            <person name="Tsai I.J."/>
        </authorList>
    </citation>
    <scope>NUCLEOTIDE SEQUENCE [LARGE SCALE GENOMIC DNA]</scope>
    <source>
        <strain evidence="12 13">FFPRI411160</strain>
    </source>
</reference>
<sequence>MTVTDVTELKKLAKDLQKGGTSEQILDILKTLKDVAVTEAVLRESKIGLAVGKLRSSSTKEVSDAAKELVKKWKNEVDRSKQHVAKATPPPSTPTGTVRSSKTDGITINVTRDKTRDKCIELIYDSLCTDSTAPSDLLLKRATAIEKIVLEDHNGDMGRDYKGKIRSLFLNLKDKNNPGLRENVTSGELKVEKLCKMSSQEMASEERKKADQAIEEQNLHNSLGAEEQQAETDAFQCGKCKQRKTRYRQAQTRSADEPMTTFVTCVNCNHRWKFS</sequence>
<dbReference type="PROSITE" id="PS51319">
    <property type="entry name" value="TFIIS_N"/>
    <property type="match status" value="1"/>
</dbReference>
<evidence type="ECO:0000313" key="13">
    <source>
        <dbReference type="Proteomes" id="UP000217199"/>
    </source>
</evidence>
<dbReference type="OrthoDB" id="44867at2759"/>
<evidence type="ECO:0000313" key="12">
    <source>
        <dbReference type="EMBL" id="PAV23366.1"/>
    </source>
</evidence>
<dbReference type="FunCoup" id="A0A286UUT4">
    <property type="interactions" value="640"/>
</dbReference>
<keyword evidence="12" id="KW-0251">Elongation factor</keyword>
<dbReference type="PANTHER" id="PTHR11477">
    <property type="entry name" value="TRANSCRIPTION FACTOR S-II ZINC FINGER DOMAIN-CONTAINING PROTEIN"/>
    <property type="match status" value="1"/>
</dbReference>
<dbReference type="FunFam" id="1.10.472.30:FF:000003">
    <property type="entry name" value="Transcription elongation factor S-II"/>
    <property type="match status" value="1"/>
</dbReference>
<evidence type="ECO:0000259" key="9">
    <source>
        <dbReference type="PROSITE" id="PS51133"/>
    </source>
</evidence>
<protein>
    <submittedName>
        <fullName evidence="12">Transcription elongation factor</fullName>
    </submittedName>
</protein>
<dbReference type="AlphaFoldDB" id="A0A286UUT4"/>
<feature type="domain" description="TFIIS central" evidence="11">
    <location>
        <begin position="115"/>
        <end position="230"/>
    </location>
</feature>
<comment type="subcellular location">
    <subcellularLocation>
        <location evidence="1 7">Nucleus</location>
    </subcellularLocation>
</comment>
<dbReference type="Pfam" id="PF01096">
    <property type="entry name" value="Zn_ribbon_TFIIS"/>
    <property type="match status" value="1"/>
</dbReference>
<dbReference type="SMART" id="SM00509">
    <property type="entry name" value="TFS2N"/>
    <property type="match status" value="1"/>
</dbReference>
<dbReference type="PIRSF" id="PIRSF006704">
    <property type="entry name" value="TF_IIS"/>
    <property type="match status" value="1"/>
</dbReference>
<dbReference type="PROSITE" id="PS51133">
    <property type="entry name" value="ZF_TFIIS_2"/>
    <property type="match status" value="1"/>
</dbReference>
<dbReference type="SUPFAM" id="SSF46942">
    <property type="entry name" value="Elongation factor TFIIS domain 2"/>
    <property type="match status" value="1"/>
</dbReference>
<evidence type="ECO:0000256" key="3">
    <source>
        <dbReference type="ARBA" id="ARBA00022771"/>
    </source>
</evidence>
<feature type="region of interest" description="Disordered" evidence="8">
    <location>
        <begin position="77"/>
        <end position="102"/>
    </location>
</feature>
<dbReference type="CDD" id="cd00183">
    <property type="entry name" value="TFIIS_I"/>
    <property type="match status" value="1"/>
</dbReference>
<evidence type="ECO:0000256" key="1">
    <source>
        <dbReference type="ARBA" id="ARBA00004123"/>
    </source>
</evidence>
<dbReference type="PROSITE" id="PS51321">
    <property type="entry name" value="TFIIS_CENTRAL"/>
    <property type="match status" value="1"/>
</dbReference>
<evidence type="ECO:0000259" key="10">
    <source>
        <dbReference type="PROSITE" id="PS51319"/>
    </source>
</evidence>
<dbReference type="Proteomes" id="UP000217199">
    <property type="component" value="Unassembled WGS sequence"/>
</dbReference>
<dbReference type="GO" id="GO:0006362">
    <property type="term" value="P:transcription elongation by RNA polymerase I"/>
    <property type="evidence" value="ECO:0007669"/>
    <property type="project" value="TreeGrafter"/>
</dbReference>
<feature type="domain" description="TFIIS-type" evidence="9">
    <location>
        <begin position="233"/>
        <end position="273"/>
    </location>
</feature>
<accession>A0A286UUT4</accession>
<keyword evidence="5 7" id="KW-0539">Nucleus</keyword>
<dbReference type="GO" id="GO:0001139">
    <property type="term" value="F:RNA polymerase II complex recruiting activity"/>
    <property type="evidence" value="ECO:0007669"/>
    <property type="project" value="TreeGrafter"/>
</dbReference>
<name>A0A286UUT4_9AGAM</name>
<evidence type="ECO:0000256" key="6">
    <source>
        <dbReference type="PROSITE-ProRule" id="PRU00472"/>
    </source>
</evidence>
<dbReference type="SMART" id="SM00510">
    <property type="entry name" value="TFS2M"/>
    <property type="match status" value="1"/>
</dbReference>
<dbReference type="GO" id="GO:0008270">
    <property type="term" value="F:zinc ion binding"/>
    <property type="evidence" value="ECO:0007669"/>
    <property type="project" value="UniProtKB-KW"/>
</dbReference>
<keyword evidence="13" id="KW-1185">Reference proteome</keyword>
<dbReference type="SUPFAM" id="SSF57783">
    <property type="entry name" value="Zinc beta-ribbon"/>
    <property type="match status" value="1"/>
</dbReference>
<dbReference type="InterPro" id="IPR003617">
    <property type="entry name" value="TFIIS/CRSP70_N_sub"/>
</dbReference>
<evidence type="ECO:0000256" key="8">
    <source>
        <dbReference type="SAM" id="MobiDB-lite"/>
    </source>
</evidence>
<keyword evidence="2" id="KW-0479">Metal-binding</keyword>
<comment type="caution">
    <text evidence="12">The sequence shown here is derived from an EMBL/GenBank/DDBJ whole genome shotgun (WGS) entry which is preliminary data.</text>
</comment>
<keyword evidence="4" id="KW-0862">Zinc</keyword>
<dbReference type="STRING" id="2282107.A0A286UUT4"/>
<feature type="domain" description="TFIIS N-terminal" evidence="10">
    <location>
        <begin position="7"/>
        <end position="80"/>
    </location>
</feature>
<dbReference type="PANTHER" id="PTHR11477:SF0">
    <property type="entry name" value="IP08861P-RELATED"/>
    <property type="match status" value="1"/>
</dbReference>
<organism evidence="12 13">
    <name type="scientific">Pyrrhoderma noxium</name>
    <dbReference type="NCBI Taxonomy" id="2282107"/>
    <lineage>
        <taxon>Eukaryota</taxon>
        <taxon>Fungi</taxon>
        <taxon>Dikarya</taxon>
        <taxon>Basidiomycota</taxon>
        <taxon>Agaricomycotina</taxon>
        <taxon>Agaricomycetes</taxon>
        <taxon>Hymenochaetales</taxon>
        <taxon>Hymenochaetaceae</taxon>
        <taxon>Pyrrhoderma</taxon>
    </lineage>
</organism>
<dbReference type="InParanoid" id="A0A286UUT4"/>
<evidence type="ECO:0000256" key="7">
    <source>
        <dbReference type="PROSITE-ProRule" id="PRU00649"/>
    </source>
</evidence>
<dbReference type="Pfam" id="PF08711">
    <property type="entry name" value="Med26"/>
    <property type="match status" value="1"/>
</dbReference>
<dbReference type="InterPro" id="IPR036575">
    <property type="entry name" value="TFIIS_cen_dom_sf"/>
</dbReference>
<dbReference type="InterPro" id="IPR001222">
    <property type="entry name" value="Znf_TFIIS"/>
</dbReference>
<dbReference type="Gene3D" id="2.20.25.10">
    <property type="match status" value="1"/>
</dbReference>
<dbReference type="Pfam" id="PF07500">
    <property type="entry name" value="TFIIS_M"/>
    <property type="match status" value="1"/>
</dbReference>
<dbReference type="PROSITE" id="PS00466">
    <property type="entry name" value="ZF_TFIIS_1"/>
    <property type="match status" value="1"/>
</dbReference>
<dbReference type="GO" id="GO:0031564">
    <property type="term" value="P:transcription antitermination"/>
    <property type="evidence" value="ECO:0007669"/>
    <property type="project" value="TreeGrafter"/>
</dbReference>
<keyword evidence="12" id="KW-0648">Protein biosynthesis</keyword>
<dbReference type="InterPro" id="IPR035100">
    <property type="entry name" value="TF_IIS-typ"/>
</dbReference>
<dbReference type="GO" id="GO:0003746">
    <property type="term" value="F:translation elongation factor activity"/>
    <property type="evidence" value="ECO:0007669"/>
    <property type="project" value="UniProtKB-KW"/>
</dbReference>
<dbReference type="SMART" id="SM00440">
    <property type="entry name" value="ZnF_C2C2"/>
    <property type="match status" value="1"/>
</dbReference>
<dbReference type="InterPro" id="IPR017923">
    <property type="entry name" value="TFIIS_N"/>
</dbReference>
<dbReference type="InterPro" id="IPR035441">
    <property type="entry name" value="TFIIS/LEDGF_dom_sf"/>
</dbReference>
<dbReference type="Gene3D" id="1.10.472.30">
    <property type="entry name" value="Transcription elongation factor S-II, central domain"/>
    <property type="match status" value="1"/>
</dbReference>
<dbReference type="CDD" id="cd13749">
    <property type="entry name" value="Zn-ribbon_TFIIS"/>
    <property type="match status" value="1"/>
</dbReference>
<proteinExistence type="predicted"/>
<evidence type="ECO:0000256" key="4">
    <source>
        <dbReference type="ARBA" id="ARBA00022833"/>
    </source>
</evidence>
<dbReference type="GO" id="GO:0006368">
    <property type="term" value="P:transcription elongation by RNA polymerase II"/>
    <property type="evidence" value="ECO:0007669"/>
    <property type="project" value="TreeGrafter"/>
</dbReference>
<dbReference type="GO" id="GO:0031440">
    <property type="term" value="P:regulation of mRNA 3'-end processing"/>
    <property type="evidence" value="ECO:0007669"/>
    <property type="project" value="TreeGrafter"/>
</dbReference>
<keyword evidence="3 6" id="KW-0863">Zinc-finger</keyword>
<dbReference type="InterPro" id="IPR003618">
    <property type="entry name" value="TFIIS_cen_dom"/>
</dbReference>
<gene>
    <name evidence="12" type="ORF">PNOK_0043400</name>
</gene>
<dbReference type="EMBL" id="NBII01000001">
    <property type="protein sequence ID" value="PAV23366.1"/>
    <property type="molecule type" value="Genomic_DNA"/>
</dbReference>
<dbReference type="Gene3D" id="1.20.930.10">
    <property type="entry name" value="Conserved domain common to transcription factors TFIIS, elongin A, CRSP70"/>
    <property type="match status" value="1"/>
</dbReference>
<dbReference type="GO" id="GO:0005634">
    <property type="term" value="C:nucleus"/>
    <property type="evidence" value="ECO:0007669"/>
    <property type="project" value="UniProtKB-SubCell"/>
</dbReference>
<evidence type="ECO:0000259" key="11">
    <source>
        <dbReference type="PROSITE" id="PS51321"/>
    </source>
</evidence>
<evidence type="ECO:0000256" key="5">
    <source>
        <dbReference type="ARBA" id="ARBA00023242"/>
    </source>
</evidence>
<dbReference type="SUPFAM" id="SSF47676">
    <property type="entry name" value="Conserved domain common to transcription factors TFIIS, elongin A, CRSP70"/>
    <property type="match status" value="1"/>
</dbReference>